<reference evidence="1" key="2">
    <citation type="submission" date="2018-05" db="EMBL/GenBank/DDBJ databases">
        <title>OgluRS3 (Oryza glumaepatula Reference Sequence Version 3).</title>
        <authorList>
            <person name="Zhang J."/>
            <person name="Kudrna D."/>
            <person name="Lee S."/>
            <person name="Talag J."/>
            <person name="Welchert J."/>
            <person name="Wing R.A."/>
        </authorList>
    </citation>
    <scope>NUCLEOTIDE SEQUENCE [LARGE SCALE GENOMIC DNA]</scope>
</reference>
<evidence type="ECO:0000313" key="2">
    <source>
        <dbReference type="Proteomes" id="UP000026961"/>
    </source>
</evidence>
<dbReference type="STRING" id="40148.A0A0E0BSX4"/>
<name>A0A0E0BSX4_9ORYZ</name>
<dbReference type="EnsemblPlants" id="OGLUM12G14150.1">
    <property type="protein sequence ID" value="OGLUM12G14150.1"/>
    <property type="gene ID" value="OGLUM12G14150"/>
</dbReference>
<dbReference type="AlphaFoldDB" id="A0A0E0BSX4"/>
<dbReference type="eggNOG" id="KOG3301">
    <property type="taxonomic scope" value="Eukaryota"/>
</dbReference>
<accession>A0A0E0BSX4</accession>
<organism evidence="1">
    <name type="scientific">Oryza glumipatula</name>
    <dbReference type="NCBI Taxonomy" id="40148"/>
    <lineage>
        <taxon>Eukaryota</taxon>
        <taxon>Viridiplantae</taxon>
        <taxon>Streptophyta</taxon>
        <taxon>Embryophyta</taxon>
        <taxon>Tracheophyta</taxon>
        <taxon>Spermatophyta</taxon>
        <taxon>Magnoliopsida</taxon>
        <taxon>Liliopsida</taxon>
        <taxon>Poales</taxon>
        <taxon>Poaceae</taxon>
        <taxon>BOP clade</taxon>
        <taxon>Oryzoideae</taxon>
        <taxon>Oryzeae</taxon>
        <taxon>Oryzinae</taxon>
        <taxon>Oryza</taxon>
    </lineage>
</organism>
<dbReference type="HOGENOM" id="CLU_2137375_0_0_1"/>
<keyword evidence="2" id="KW-1185">Reference proteome</keyword>
<sequence>MEEKIRPAVEIQLREYVRDAAAFTPLQEGVWERAKKLQNIGWAVCDGGDDDNGNDMRGCELIELASCCDVDDDRQLVHIMQIVNIPSFMVRLESEKHIDFSLTSPFGGGPLAE</sequence>
<dbReference type="Proteomes" id="UP000026961">
    <property type="component" value="Chromosome 12"/>
</dbReference>
<proteinExistence type="predicted"/>
<protein>
    <submittedName>
        <fullName evidence="1">Uncharacterized protein</fullName>
    </submittedName>
</protein>
<evidence type="ECO:0000313" key="1">
    <source>
        <dbReference type="EnsemblPlants" id="OGLUM12G14150.1"/>
    </source>
</evidence>
<dbReference type="Gramene" id="OGLUM12G14150.1">
    <property type="protein sequence ID" value="OGLUM12G14150.1"/>
    <property type="gene ID" value="OGLUM12G14150"/>
</dbReference>
<reference evidence="1" key="1">
    <citation type="submission" date="2015-04" db="UniProtKB">
        <authorList>
            <consortium name="EnsemblPlants"/>
        </authorList>
    </citation>
    <scope>IDENTIFICATION</scope>
</reference>